<evidence type="ECO:0000313" key="2">
    <source>
        <dbReference type="EMBL" id="ACR17600.1"/>
    </source>
</evidence>
<dbReference type="Proteomes" id="UP000001473">
    <property type="component" value="Chromosome"/>
</dbReference>
<keyword evidence="3" id="KW-1185">Reference proteome</keyword>
<proteinExistence type="predicted"/>
<reference evidence="2 3" key="1">
    <citation type="journal article" date="2008" name="J. Biotechnol.">
        <title>Ultrafast pyrosequencing of Corynebacterium kroppenstedtii DSM44385 revealed insights into the physiology of a lipophilic corynebacterium that lacks mycolic acids.</title>
        <authorList>
            <person name="Tauch A."/>
            <person name="Schneider J."/>
            <person name="Szczepanowski R."/>
            <person name="Tilker A."/>
            <person name="Viehoever P."/>
            <person name="Gartemann K.-H."/>
            <person name="Arnold W."/>
            <person name="Blom J."/>
            <person name="Brinkrolf K."/>
            <person name="Brune I."/>
            <person name="Goetker S."/>
            <person name="Weisshaar B."/>
            <person name="Goesmann A."/>
            <person name="Droege M."/>
            <person name="Puehler A."/>
        </authorList>
    </citation>
    <scope>NUCLEOTIDE SEQUENCE [LARGE SCALE GENOMIC DNA]</scope>
    <source>
        <strain evidence="3">DSM 44385 / JCM 11950 / CIP 105744 / CCUG 35717</strain>
    </source>
</reference>
<gene>
    <name evidence="2" type="ordered locus">ckrop_0846</name>
</gene>
<dbReference type="AlphaFoldDB" id="C4LIE5"/>
<name>C4LIE5_CORK4</name>
<evidence type="ECO:0000256" key="1">
    <source>
        <dbReference type="SAM" id="MobiDB-lite"/>
    </source>
</evidence>
<feature type="compositionally biased region" description="Pro residues" evidence="1">
    <location>
        <begin position="1"/>
        <end position="11"/>
    </location>
</feature>
<accession>C4LIE5</accession>
<dbReference type="KEGG" id="ckp:ckrop_0846"/>
<feature type="compositionally biased region" description="Low complexity" evidence="1">
    <location>
        <begin position="36"/>
        <end position="45"/>
    </location>
</feature>
<sequence>MKESPPQPPTQPTTKQLTFQLPGGCLGDDKEHYTPHPHTTNPQHNTTKHTNKHSPSETTVGNHVTNAVGYPRGTGYR</sequence>
<dbReference type="HOGENOM" id="CLU_2632134_0_0_11"/>
<protein>
    <submittedName>
        <fullName evidence="2">Uncharacterized protein</fullName>
    </submittedName>
</protein>
<evidence type="ECO:0000313" key="3">
    <source>
        <dbReference type="Proteomes" id="UP000001473"/>
    </source>
</evidence>
<feature type="compositionally biased region" description="Low complexity" evidence="1">
    <location>
        <begin position="12"/>
        <end position="22"/>
    </location>
</feature>
<dbReference type="EMBL" id="CP001620">
    <property type="protein sequence ID" value="ACR17600.1"/>
    <property type="molecule type" value="Genomic_DNA"/>
</dbReference>
<organism evidence="2 3">
    <name type="scientific">Corynebacterium kroppenstedtii (strain DSM 44385 / JCM 11950 / CIP 105744 / CCUG 35717)</name>
    <dbReference type="NCBI Taxonomy" id="645127"/>
    <lineage>
        <taxon>Bacteria</taxon>
        <taxon>Bacillati</taxon>
        <taxon>Actinomycetota</taxon>
        <taxon>Actinomycetes</taxon>
        <taxon>Mycobacteriales</taxon>
        <taxon>Corynebacteriaceae</taxon>
        <taxon>Corynebacterium</taxon>
    </lineage>
</organism>
<feature type="region of interest" description="Disordered" evidence="1">
    <location>
        <begin position="1"/>
        <end position="77"/>
    </location>
</feature>
<feature type="compositionally biased region" description="Polar residues" evidence="1">
    <location>
        <begin position="56"/>
        <end position="65"/>
    </location>
</feature>